<gene>
    <name evidence="2" type="ORF">CQ12_28355</name>
</gene>
<keyword evidence="1" id="KW-1133">Transmembrane helix</keyword>
<name>A0A0R3L9W3_9BRAD</name>
<sequence length="550" mass="63493">MASAPMESTPLVRTFHQILLWPLQLLPLREDSQIHHHWELLEKDAGGVWKEVDDEFCADPDAFRERHYREFVTFLPYVQRLLYGEGAKRRSMAAYGESPIKVYRRLDVATARISFPERNAPVVFDVRHVDLYFFYDVDLVILVVEVSGSDVPLDVVQDSLHRFGRAYPSGWTEQGDGINCPRKVEWLAADGRVLAVSDYEARKQYLESVCRERAPPLAAHWQYLLNPMAAHHTDQAGALRFRQLEYYRMPLMAYLAVEHPERLTRGDFARLAYATAPGDREALPFSDEYLARFEQNHCYDKYYDEARSGSRLSTRVMCCDHAFLIVGDAARPVFTDAERGVLGQFRHQFFLLGLIAHMHKGALLMMSDRLVQTVTRLNIDQQETVRRFRVEIRSLLEIFLRFTHRYWFHDVSDHVQTREVFHGLVKELGTDRLYLDIREELKDMGAYLDSDLLRRQSNIFLRLTIVTMIGLIGTTTTGFLGMSSLIAATDHHLGMKAIYVAVTAAAFALLTLYTLAKSQRIAGFLDALTNERLPLRTKVDSLLDIWRQKR</sequence>
<keyword evidence="1" id="KW-0472">Membrane</keyword>
<evidence type="ECO:0000256" key="1">
    <source>
        <dbReference type="SAM" id="Phobius"/>
    </source>
</evidence>
<dbReference type="STRING" id="280332.CQ12_28355"/>
<keyword evidence="3" id="KW-1185">Reference proteome</keyword>
<comment type="caution">
    <text evidence="2">The sequence shown here is derived from an EMBL/GenBank/DDBJ whole genome shotgun (WGS) entry which is preliminary data.</text>
</comment>
<dbReference type="AlphaFoldDB" id="A0A0R3L9W3"/>
<reference evidence="2 3" key="1">
    <citation type="submission" date="2014-03" db="EMBL/GenBank/DDBJ databases">
        <title>Bradyrhizobium valentinum sp. nov., isolated from effective nodules of Lupinus mariae-josephae, a lupine endemic of basic-lime soils in Eastern Spain.</title>
        <authorList>
            <person name="Duran D."/>
            <person name="Rey L."/>
            <person name="Navarro A."/>
            <person name="Busquets A."/>
            <person name="Imperial J."/>
            <person name="Ruiz-Argueso T."/>
        </authorList>
    </citation>
    <scope>NUCLEOTIDE SEQUENCE [LARGE SCALE GENOMIC DNA]</scope>
    <source>
        <strain evidence="2 3">PAC68</strain>
    </source>
</reference>
<feature type="transmembrane region" description="Helical" evidence="1">
    <location>
        <begin position="498"/>
        <end position="516"/>
    </location>
</feature>
<keyword evidence="1" id="KW-0812">Transmembrane</keyword>
<dbReference type="OrthoDB" id="7296482at2"/>
<dbReference type="EMBL" id="LLXZ01000128">
    <property type="protein sequence ID" value="KRR04682.1"/>
    <property type="molecule type" value="Genomic_DNA"/>
</dbReference>
<accession>A0A0R3L9W3</accession>
<evidence type="ECO:0000313" key="3">
    <source>
        <dbReference type="Proteomes" id="UP000050863"/>
    </source>
</evidence>
<feature type="transmembrane region" description="Helical" evidence="1">
    <location>
        <begin position="459"/>
        <end position="486"/>
    </location>
</feature>
<evidence type="ECO:0000313" key="2">
    <source>
        <dbReference type="EMBL" id="KRR04682.1"/>
    </source>
</evidence>
<evidence type="ECO:0008006" key="4">
    <source>
        <dbReference type="Google" id="ProtNLM"/>
    </source>
</evidence>
<protein>
    <recommendedName>
        <fullName evidence="4">CorA-like Mg2+ transporter protein</fullName>
    </recommendedName>
</protein>
<organism evidence="2 3">
    <name type="scientific">Bradyrhizobium jicamae</name>
    <dbReference type="NCBI Taxonomy" id="280332"/>
    <lineage>
        <taxon>Bacteria</taxon>
        <taxon>Pseudomonadati</taxon>
        <taxon>Pseudomonadota</taxon>
        <taxon>Alphaproteobacteria</taxon>
        <taxon>Hyphomicrobiales</taxon>
        <taxon>Nitrobacteraceae</taxon>
        <taxon>Bradyrhizobium</taxon>
    </lineage>
</organism>
<proteinExistence type="predicted"/>
<dbReference type="Proteomes" id="UP000050863">
    <property type="component" value="Unassembled WGS sequence"/>
</dbReference>